<gene>
    <name evidence="2" type="ORF">MNEG_13536</name>
</gene>
<dbReference type="Proteomes" id="UP000054498">
    <property type="component" value="Unassembled WGS sequence"/>
</dbReference>
<accession>A0A0D2LRW3</accession>
<dbReference type="EMBL" id="KK104105">
    <property type="protein sequence ID" value="KIY94424.1"/>
    <property type="molecule type" value="Genomic_DNA"/>
</dbReference>
<dbReference type="AlphaFoldDB" id="A0A0D2LRW3"/>
<evidence type="ECO:0000256" key="1">
    <source>
        <dbReference type="SAM" id="MobiDB-lite"/>
    </source>
</evidence>
<feature type="compositionally biased region" description="Low complexity" evidence="1">
    <location>
        <begin position="35"/>
        <end position="54"/>
    </location>
</feature>
<organism evidence="2 3">
    <name type="scientific">Monoraphidium neglectum</name>
    <dbReference type="NCBI Taxonomy" id="145388"/>
    <lineage>
        <taxon>Eukaryota</taxon>
        <taxon>Viridiplantae</taxon>
        <taxon>Chlorophyta</taxon>
        <taxon>core chlorophytes</taxon>
        <taxon>Chlorophyceae</taxon>
        <taxon>CS clade</taxon>
        <taxon>Sphaeropleales</taxon>
        <taxon>Selenastraceae</taxon>
        <taxon>Monoraphidium</taxon>
    </lineage>
</organism>
<evidence type="ECO:0000313" key="2">
    <source>
        <dbReference type="EMBL" id="KIY94424.1"/>
    </source>
</evidence>
<sequence>MTGVLQQLRWWQGGGGTKSSLASRPGSDKDPRAPAPAAAAGPQQPARAQAAPAAEDVLLSLPSDLYPAASLPECPE</sequence>
<feature type="region of interest" description="Disordered" evidence="1">
    <location>
        <begin position="1"/>
        <end position="54"/>
    </location>
</feature>
<name>A0A0D2LRW3_9CHLO</name>
<dbReference type="GeneID" id="25731008"/>
<evidence type="ECO:0000313" key="3">
    <source>
        <dbReference type="Proteomes" id="UP000054498"/>
    </source>
</evidence>
<dbReference type="RefSeq" id="XP_013893444.1">
    <property type="nucleotide sequence ID" value="XM_014037990.1"/>
</dbReference>
<keyword evidence="3" id="KW-1185">Reference proteome</keyword>
<feature type="non-terminal residue" evidence="2">
    <location>
        <position position="76"/>
    </location>
</feature>
<dbReference type="KEGG" id="mng:MNEG_13536"/>
<proteinExistence type="predicted"/>
<protein>
    <submittedName>
        <fullName evidence="2">Uncharacterized protein</fullName>
    </submittedName>
</protein>
<reference evidence="2 3" key="1">
    <citation type="journal article" date="2013" name="BMC Genomics">
        <title>Reconstruction of the lipid metabolism for the microalga Monoraphidium neglectum from its genome sequence reveals characteristics suitable for biofuel production.</title>
        <authorList>
            <person name="Bogen C."/>
            <person name="Al-Dilaimi A."/>
            <person name="Albersmeier A."/>
            <person name="Wichmann J."/>
            <person name="Grundmann M."/>
            <person name="Rupp O."/>
            <person name="Lauersen K.J."/>
            <person name="Blifernez-Klassen O."/>
            <person name="Kalinowski J."/>
            <person name="Goesmann A."/>
            <person name="Mussgnug J.H."/>
            <person name="Kruse O."/>
        </authorList>
    </citation>
    <scope>NUCLEOTIDE SEQUENCE [LARGE SCALE GENOMIC DNA]</scope>
    <source>
        <strain evidence="2 3">SAG 48.87</strain>
    </source>
</reference>